<evidence type="ECO:0000313" key="2">
    <source>
        <dbReference type="Proteomes" id="UP000695022"/>
    </source>
</evidence>
<gene>
    <name evidence="3" type="primary">LOC106811329</name>
</gene>
<feature type="compositionally biased region" description="Basic and acidic residues" evidence="1">
    <location>
        <begin position="30"/>
        <end position="40"/>
    </location>
</feature>
<dbReference type="Proteomes" id="UP000695022">
    <property type="component" value="Unplaced"/>
</dbReference>
<evidence type="ECO:0000256" key="1">
    <source>
        <dbReference type="SAM" id="MobiDB-lite"/>
    </source>
</evidence>
<keyword evidence="2" id="KW-1185">Reference proteome</keyword>
<evidence type="ECO:0000313" key="3">
    <source>
        <dbReference type="RefSeq" id="XP_014670396.1"/>
    </source>
</evidence>
<proteinExistence type="predicted"/>
<sequence>MSESLLLLAGDIERNPGPGGIGQENQPQDRLVDDSKQGKKEPKRRQRKPETWKKNSRKIKRAKGEAYINTRGVLVPAIKPPSPERICRCTFQCADVTAEQKASLFRELHSKPYNEQQAMISELVEVHDVRRHYRGRGGRARESAVSRRQRTPWYYLRDGARGRVRVCQGTVCDALGISRVRLQALYRKKAAGLPIEDQRGNRG</sequence>
<feature type="region of interest" description="Disordered" evidence="1">
    <location>
        <begin position="1"/>
        <end position="59"/>
    </location>
</feature>
<protein>
    <submittedName>
        <fullName evidence="3">Uncharacterized protein LOC106811329</fullName>
    </submittedName>
</protein>
<organism evidence="2 3">
    <name type="scientific">Priapulus caudatus</name>
    <name type="common">Priapulid worm</name>
    <dbReference type="NCBI Taxonomy" id="37621"/>
    <lineage>
        <taxon>Eukaryota</taxon>
        <taxon>Metazoa</taxon>
        <taxon>Ecdysozoa</taxon>
        <taxon>Scalidophora</taxon>
        <taxon>Priapulida</taxon>
        <taxon>Priapulimorpha</taxon>
        <taxon>Priapulimorphida</taxon>
        <taxon>Priapulidae</taxon>
        <taxon>Priapulus</taxon>
    </lineage>
</organism>
<dbReference type="GeneID" id="106811329"/>
<accession>A0ABM1EDX5</accession>
<name>A0ABM1EDX5_PRICU</name>
<reference evidence="3" key="1">
    <citation type="submission" date="2025-08" db="UniProtKB">
        <authorList>
            <consortium name="RefSeq"/>
        </authorList>
    </citation>
    <scope>IDENTIFICATION</scope>
</reference>
<dbReference type="RefSeq" id="XP_014670396.1">
    <property type="nucleotide sequence ID" value="XM_014814910.1"/>
</dbReference>